<sequence length="332" mass="37464">MDRPWLRLHCFYVGHDSSTSTTTTSRTLHLLSHPPSSPSTTIMLDIPSGSETDSNDDAGAEIEYDRQSNAGILVSLKSFYITNIKSRFARYDPSVHEAMRHLMSDLTRRSNGGQFVVPTSLRRSELQYELYIPKYEILLPSSVSNSMADHLENLWLIGGIVTQMFVRDKEVQPPLKLSNKLGLSLFKKVDIPNVQRAMIEFNTHTNQEPDDQWFQKLVGTLQAFKPSETLLLKAESDKMLFFILQYSLVIPEEASSSLFPLISVGPETLTVEIDKTTESVTDLLDFIFWISPRAEDVTICRERAVISVQMKHGEVSGISQKYSCCASYPAKC</sequence>
<name>A0A2U1M5W3_ARTAN</name>
<protein>
    <submittedName>
        <fullName evidence="1">Uncharacterized protein</fullName>
    </submittedName>
</protein>
<evidence type="ECO:0000313" key="1">
    <source>
        <dbReference type="EMBL" id="PWA56614.1"/>
    </source>
</evidence>
<dbReference type="Proteomes" id="UP000245207">
    <property type="component" value="Unassembled WGS sequence"/>
</dbReference>
<dbReference type="OrthoDB" id="1534647at2759"/>
<organism evidence="1 2">
    <name type="scientific">Artemisia annua</name>
    <name type="common">Sweet wormwood</name>
    <dbReference type="NCBI Taxonomy" id="35608"/>
    <lineage>
        <taxon>Eukaryota</taxon>
        <taxon>Viridiplantae</taxon>
        <taxon>Streptophyta</taxon>
        <taxon>Embryophyta</taxon>
        <taxon>Tracheophyta</taxon>
        <taxon>Spermatophyta</taxon>
        <taxon>Magnoliopsida</taxon>
        <taxon>eudicotyledons</taxon>
        <taxon>Gunneridae</taxon>
        <taxon>Pentapetalae</taxon>
        <taxon>asterids</taxon>
        <taxon>campanulids</taxon>
        <taxon>Asterales</taxon>
        <taxon>Asteraceae</taxon>
        <taxon>Asteroideae</taxon>
        <taxon>Anthemideae</taxon>
        <taxon>Artemisiinae</taxon>
        <taxon>Artemisia</taxon>
    </lineage>
</organism>
<dbReference type="EMBL" id="PKPP01006405">
    <property type="protein sequence ID" value="PWA56614.1"/>
    <property type="molecule type" value="Genomic_DNA"/>
</dbReference>
<gene>
    <name evidence="1" type="ORF">CTI12_AA398920</name>
</gene>
<dbReference type="AlphaFoldDB" id="A0A2U1M5W3"/>
<evidence type="ECO:0000313" key="2">
    <source>
        <dbReference type="Proteomes" id="UP000245207"/>
    </source>
</evidence>
<accession>A0A2U1M5W3</accession>
<keyword evidence="2" id="KW-1185">Reference proteome</keyword>
<proteinExistence type="predicted"/>
<comment type="caution">
    <text evidence="1">The sequence shown here is derived from an EMBL/GenBank/DDBJ whole genome shotgun (WGS) entry which is preliminary data.</text>
</comment>
<reference evidence="1 2" key="1">
    <citation type="journal article" date="2018" name="Mol. Plant">
        <title>The genome of Artemisia annua provides insight into the evolution of Asteraceae family and artemisinin biosynthesis.</title>
        <authorList>
            <person name="Shen Q."/>
            <person name="Zhang L."/>
            <person name="Liao Z."/>
            <person name="Wang S."/>
            <person name="Yan T."/>
            <person name="Shi P."/>
            <person name="Liu M."/>
            <person name="Fu X."/>
            <person name="Pan Q."/>
            <person name="Wang Y."/>
            <person name="Lv Z."/>
            <person name="Lu X."/>
            <person name="Zhang F."/>
            <person name="Jiang W."/>
            <person name="Ma Y."/>
            <person name="Chen M."/>
            <person name="Hao X."/>
            <person name="Li L."/>
            <person name="Tang Y."/>
            <person name="Lv G."/>
            <person name="Zhou Y."/>
            <person name="Sun X."/>
            <person name="Brodelius P.E."/>
            <person name="Rose J.K.C."/>
            <person name="Tang K."/>
        </authorList>
    </citation>
    <scope>NUCLEOTIDE SEQUENCE [LARGE SCALE GENOMIC DNA]</scope>
    <source>
        <strain evidence="2">cv. Huhao1</strain>
        <tissue evidence="1">Leaf</tissue>
    </source>
</reference>